<dbReference type="InterPro" id="IPR036967">
    <property type="entry name" value="Ribosomal_uS11_sf"/>
</dbReference>
<proteinExistence type="predicted"/>
<sequence length="229" mass="25702">MFLDFRLIIGLRGPTLIVSLLRNSSPKRIVSIIPGYINQAFINSSFNLAYSTRSSMMFCFDPFSVARFPNSCMIPHRKPPTRGAEVVKGEVFIALGSRVWEGGIVFDVAHMFVSFRSTFVVVANLFGRETVCRFTGGMIVRADQCGILPYDTRLAARDHLGPVDKPSSELPPVRVWAFAELTRPRLSLPTALTEDERTSIYNSSDWSSPHVPLRSDDLLRLVHGQFLQH</sequence>
<dbReference type="AlphaFoldDB" id="A0A5B0LJJ9"/>
<dbReference type="Gene3D" id="3.30.420.80">
    <property type="entry name" value="Ribosomal protein S11"/>
    <property type="match status" value="1"/>
</dbReference>
<keyword evidence="4" id="KW-1185">Reference proteome</keyword>
<reference evidence="3 4" key="1">
    <citation type="submission" date="2019-05" db="EMBL/GenBank/DDBJ databases">
        <title>Emergence of the Ug99 lineage of the wheat stem rust pathogen through somatic hybridization.</title>
        <authorList>
            <person name="Li F."/>
            <person name="Upadhyaya N.M."/>
            <person name="Sperschneider J."/>
            <person name="Matny O."/>
            <person name="Nguyen-Phuc H."/>
            <person name="Mago R."/>
            <person name="Raley C."/>
            <person name="Miller M.E."/>
            <person name="Silverstein K.A.T."/>
            <person name="Henningsen E."/>
            <person name="Hirsch C.D."/>
            <person name="Visser B."/>
            <person name="Pretorius Z.A."/>
            <person name="Steffenson B.J."/>
            <person name="Schwessinger B."/>
            <person name="Dodds P.N."/>
            <person name="Figueroa M."/>
        </authorList>
    </citation>
    <scope>NUCLEOTIDE SEQUENCE [LARGE SCALE GENOMIC DNA]</scope>
    <source>
        <strain evidence="3">21-0</strain>
    </source>
</reference>
<dbReference type="GO" id="GO:0006412">
    <property type="term" value="P:translation"/>
    <property type="evidence" value="ECO:0007669"/>
    <property type="project" value="InterPro"/>
</dbReference>
<name>A0A5B0LJJ9_PUCGR</name>
<evidence type="ECO:0000313" key="3">
    <source>
        <dbReference type="EMBL" id="KAA1064782.1"/>
    </source>
</evidence>
<dbReference type="GO" id="GO:0005840">
    <property type="term" value="C:ribosome"/>
    <property type="evidence" value="ECO:0007669"/>
    <property type="project" value="UniProtKB-KW"/>
</dbReference>
<protein>
    <submittedName>
        <fullName evidence="3">Ribosomal protein S14, S11</fullName>
    </submittedName>
</protein>
<gene>
    <name evidence="3" type="primary">RPS14_5</name>
    <name evidence="3" type="ORF">PGT21_014755</name>
</gene>
<comment type="caution">
    <text evidence="3">The sequence shown here is derived from an EMBL/GenBank/DDBJ whole genome shotgun (WGS) entry which is preliminary data.</text>
</comment>
<dbReference type="EMBL" id="VSWC01000197">
    <property type="protein sequence ID" value="KAA1064782.1"/>
    <property type="molecule type" value="Genomic_DNA"/>
</dbReference>
<accession>A0A5B0LJJ9</accession>
<evidence type="ECO:0000313" key="4">
    <source>
        <dbReference type="Proteomes" id="UP000324748"/>
    </source>
</evidence>
<evidence type="ECO:0000256" key="1">
    <source>
        <dbReference type="ARBA" id="ARBA00022980"/>
    </source>
</evidence>
<dbReference type="GO" id="GO:0003735">
    <property type="term" value="F:structural constituent of ribosome"/>
    <property type="evidence" value="ECO:0007669"/>
    <property type="project" value="InterPro"/>
</dbReference>
<dbReference type="Proteomes" id="UP000324748">
    <property type="component" value="Unassembled WGS sequence"/>
</dbReference>
<keyword evidence="1 3" id="KW-0689">Ribosomal protein</keyword>
<keyword evidence="2" id="KW-0687">Ribonucleoprotein</keyword>
<evidence type="ECO:0000256" key="2">
    <source>
        <dbReference type="ARBA" id="ARBA00023274"/>
    </source>
</evidence>
<dbReference type="GO" id="GO:1990904">
    <property type="term" value="C:ribonucleoprotein complex"/>
    <property type="evidence" value="ECO:0007669"/>
    <property type="project" value="UniProtKB-KW"/>
</dbReference>
<organism evidence="3 4">
    <name type="scientific">Puccinia graminis f. sp. tritici</name>
    <dbReference type="NCBI Taxonomy" id="56615"/>
    <lineage>
        <taxon>Eukaryota</taxon>
        <taxon>Fungi</taxon>
        <taxon>Dikarya</taxon>
        <taxon>Basidiomycota</taxon>
        <taxon>Pucciniomycotina</taxon>
        <taxon>Pucciniomycetes</taxon>
        <taxon>Pucciniales</taxon>
        <taxon>Pucciniaceae</taxon>
        <taxon>Puccinia</taxon>
    </lineage>
</organism>